<protein>
    <submittedName>
        <fullName evidence="1">Uncharacterized protein</fullName>
    </submittedName>
</protein>
<comment type="caution">
    <text evidence="1">The sequence shown here is derived from an EMBL/GenBank/DDBJ whole genome shotgun (WGS) entry which is preliminary data.</text>
</comment>
<accession>A0ACC1Q569</accession>
<reference evidence="1" key="1">
    <citation type="submission" date="2022-08" db="EMBL/GenBank/DDBJ databases">
        <title>Genome Sequence of Pycnoporus sanguineus.</title>
        <authorList>
            <person name="Buettner E."/>
        </authorList>
    </citation>
    <scope>NUCLEOTIDE SEQUENCE</scope>
    <source>
        <strain evidence="1">CG-C14</strain>
    </source>
</reference>
<sequence length="430" mass="47393">MLRTAAEQTDTNVASARAQCRKRHQPYDRVLGHHVSTSTVFRVQKTSGRQSDFVVPPDIMLNFQCLRYISEMRVPRRSRAARLPPHGPGHIKRPPNAFILYRAEQLVTFAPSASEDGRRHRQADLSKAISRTWNSLKKEQKQPWYDLAKEKASEHRKLYPEYVYRPRRRRCPVSQTSDRHHNVKGLATRLQILPVERATSIHQPTMVSPVEPCASIGPLPVPTSPRGLVARHWHAASSSNLSSLQPYHGSLISTTTTATTTTTVTRTITRASTTGCPSAHMIISSPSASSPLPHDQELPGIDDFLFPFSASATVEELIDAFFPWFDERAMLTGESVGDHVDQAGHVVPLANCSSSESSDSSCSGADCISVRDPVGERTGTLAIDGWDDPFISNSNIHPSFVAALFPLTLAHLSESLAALSVTESPQIERS</sequence>
<evidence type="ECO:0000313" key="2">
    <source>
        <dbReference type="Proteomes" id="UP001144978"/>
    </source>
</evidence>
<dbReference type="Proteomes" id="UP001144978">
    <property type="component" value="Unassembled WGS sequence"/>
</dbReference>
<name>A0ACC1Q569_9APHY</name>
<evidence type="ECO:0000313" key="1">
    <source>
        <dbReference type="EMBL" id="KAJ3009799.1"/>
    </source>
</evidence>
<keyword evidence="2" id="KW-1185">Reference proteome</keyword>
<dbReference type="EMBL" id="JANSHE010000519">
    <property type="protein sequence ID" value="KAJ3009799.1"/>
    <property type="molecule type" value="Genomic_DNA"/>
</dbReference>
<gene>
    <name evidence="1" type="ORF">NUW54_g2671</name>
</gene>
<organism evidence="1 2">
    <name type="scientific">Trametes sanguinea</name>
    <dbReference type="NCBI Taxonomy" id="158606"/>
    <lineage>
        <taxon>Eukaryota</taxon>
        <taxon>Fungi</taxon>
        <taxon>Dikarya</taxon>
        <taxon>Basidiomycota</taxon>
        <taxon>Agaricomycotina</taxon>
        <taxon>Agaricomycetes</taxon>
        <taxon>Polyporales</taxon>
        <taxon>Polyporaceae</taxon>
        <taxon>Trametes</taxon>
    </lineage>
</organism>
<proteinExistence type="predicted"/>